<dbReference type="Proteomes" id="UP000288168">
    <property type="component" value="Unassembled WGS sequence"/>
</dbReference>
<accession>A0A428R8I4</accession>
<name>A0A428R8I4_9HYPO</name>
<feature type="compositionally biased region" description="Basic and acidic residues" evidence="1">
    <location>
        <begin position="92"/>
        <end position="102"/>
    </location>
</feature>
<feature type="compositionally biased region" description="Polar residues" evidence="1">
    <location>
        <begin position="49"/>
        <end position="85"/>
    </location>
</feature>
<gene>
    <name evidence="2" type="ORF">CEP54_000027</name>
</gene>
<dbReference type="EMBL" id="NKCI01000001">
    <property type="protein sequence ID" value="RSL73815.1"/>
    <property type="molecule type" value="Genomic_DNA"/>
</dbReference>
<sequence>MPIPRVLGMSVSRVGRTLSRGLQAAPFRTSVKRRADTTVPFKLPDPRNEPNNTGRAPLNARNSKQPCPGSVRSSPSDPTFSTISSIGYPDFNYDKEHISNTS</sequence>
<feature type="region of interest" description="Disordered" evidence="1">
    <location>
        <begin position="25"/>
        <end position="102"/>
    </location>
</feature>
<dbReference type="OrthoDB" id="10540789at2759"/>
<organism evidence="2 3">
    <name type="scientific">Fusarium duplospermum</name>
    <dbReference type="NCBI Taxonomy" id="1325734"/>
    <lineage>
        <taxon>Eukaryota</taxon>
        <taxon>Fungi</taxon>
        <taxon>Dikarya</taxon>
        <taxon>Ascomycota</taxon>
        <taxon>Pezizomycotina</taxon>
        <taxon>Sordariomycetes</taxon>
        <taxon>Hypocreomycetidae</taxon>
        <taxon>Hypocreales</taxon>
        <taxon>Nectriaceae</taxon>
        <taxon>Fusarium</taxon>
        <taxon>Fusarium solani species complex</taxon>
    </lineage>
</organism>
<evidence type="ECO:0000313" key="2">
    <source>
        <dbReference type="EMBL" id="RSL73815.1"/>
    </source>
</evidence>
<evidence type="ECO:0000256" key="1">
    <source>
        <dbReference type="SAM" id="MobiDB-lite"/>
    </source>
</evidence>
<protein>
    <submittedName>
        <fullName evidence="2">Uncharacterized protein</fullName>
    </submittedName>
</protein>
<reference evidence="2 3" key="1">
    <citation type="submission" date="2017-06" db="EMBL/GenBank/DDBJ databases">
        <title>Comparative genomic analysis of Ambrosia Fusariam Clade fungi.</title>
        <authorList>
            <person name="Stajich J.E."/>
            <person name="Carrillo J."/>
            <person name="Kijimoto T."/>
            <person name="Eskalen A."/>
            <person name="O'Donnell K."/>
            <person name="Kasson M."/>
        </authorList>
    </citation>
    <scope>NUCLEOTIDE SEQUENCE [LARGE SCALE GENOMIC DNA]</scope>
    <source>
        <strain evidence="2 3">NRRL62584</strain>
    </source>
</reference>
<proteinExistence type="predicted"/>
<comment type="caution">
    <text evidence="2">The sequence shown here is derived from an EMBL/GenBank/DDBJ whole genome shotgun (WGS) entry which is preliminary data.</text>
</comment>
<keyword evidence="3" id="KW-1185">Reference proteome</keyword>
<evidence type="ECO:0000313" key="3">
    <source>
        <dbReference type="Proteomes" id="UP000288168"/>
    </source>
</evidence>
<dbReference type="AlphaFoldDB" id="A0A428R8I4"/>